<dbReference type="EC" id="4.2.1.53" evidence="1"/>
<dbReference type="PANTHER" id="PTHR37417:SF3">
    <property type="entry name" value="MYOSIN-CROSSREACTIVE PROTEIN"/>
    <property type="match status" value="1"/>
</dbReference>
<dbReference type="Gene3D" id="3.50.50.60">
    <property type="entry name" value="FAD/NAD(P)-binding domain"/>
    <property type="match status" value="3"/>
</dbReference>
<comment type="caution">
    <text evidence="1">The sequence shown here is derived from an EMBL/GenBank/DDBJ whole genome shotgun (WGS) entry which is preliminary data.</text>
</comment>
<keyword evidence="2" id="KW-1185">Reference proteome</keyword>
<dbReference type="PANTHER" id="PTHR37417">
    <property type="entry name" value="67 KDA MYOSIN-CROSS-REACTIVE ANTIGEN FAMILY PROTEIN (AFU_ORTHOLOGUE AFUA_5G09970)"/>
    <property type="match status" value="1"/>
</dbReference>
<dbReference type="GO" id="GO:0050151">
    <property type="term" value="F:oleate hydratase activity"/>
    <property type="evidence" value="ECO:0007669"/>
    <property type="project" value="UniProtKB-EC"/>
</dbReference>
<reference evidence="1 2" key="1">
    <citation type="submission" date="2019-09" db="EMBL/GenBank/DDBJ databases">
        <title>Phylogenetic characterization of a novel taxon of the genus Bifidobacterium: Bifidobacterium choloepi sp. nov.</title>
        <authorList>
            <person name="Modesto M."/>
            <person name="Satti M."/>
        </authorList>
    </citation>
    <scope>NUCLEOTIDE SEQUENCE [LARGE SCALE GENOMIC DNA]</scope>
    <source>
        <strain evidence="1 2">BRDM6</strain>
    </source>
</reference>
<dbReference type="Proteomes" id="UP000469292">
    <property type="component" value="Unassembled WGS sequence"/>
</dbReference>
<evidence type="ECO:0000313" key="1">
    <source>
        <dbReference type="EMBL" id="NEG69583.1"/>
    </source>
</evidence>
<dbReference type="InterPro" id="IPR010354">
    <property type="entry name" value="Oleate_hydratase"/>
</dbReference>
<proteinExistence type="predicted"/>
<dbReference type="RefSeq" id="WP_163227132.1">
    <property type="nucleotide sequence ID" value="NZ_VYSG01000001.1"/>
</dbReference>
<dbReference type="Pfam" id="PF06100">
    <property type="entry name" value="MCRA"/>
    <property type="match status" value="2"/>
</dbReference>
<protein>
    <submittedName>
        <fullName evidence="1">Oleate hydratase</fullName>
        <ecNumber evidence="1">4.2.1.53</ecNumber>
    </submittedName>
</protein>
<gene>
    <name evidence="1" type="ORF">F6S87_02895</name>
</gene>
<name>A0A6I5NGU5_9BIFI</name>
<accession>A0A6I5NGU5</accession>
<dbReference type="GO" id="GO:0071949">
    <property type="term" value="F:FAD binding"/>
    <property type="evidence" value="ECO:0007669"/>
    <property type="project" value="InterPro"/>
</dbReference>
<keyword evidence="1" id="KW-0456">Lyase</keyword>
<evidence type="ECO:0000313" key="2">
    <source>
        <dbReference type="Proteomes" id="UP000469292"/>
    </source>
</evidence>
<dbReference type="AlphaFoldDB" id="A0A6I5NGU5"/>
<dbReference type="NCBIfam" id="NF010584">
    <property type="entry name" value="PRK13977.1"/>
    <property type="match status" value="1"/>
</dbReference>
<dbReference type="SUPFAM" id="SSF51905">
    <property type="entry name" value="FAD/NAD(P)-binding domain"/>
    <property type="match status" value="1"/>
</dbReference>
<dbReference type="GO" id="GO:0006631">
    <property type="term" value="P:fatty acid metabolic process"/>
    <property type="evidence" value="ECO:0007669"/>
    <property type="project" value="InterPro"/>
</dbReference>
<sequence length="628" mass="71523">MYYSAGNYEAFAHPKKPEGMEKKSAYIIGTGLAALTTASYLVRDAQLDGKNIHVFEKGSLPGGALDGAFIAGEGYVMRGGREMDNHFEVMWDVFRDVPSIMDPSHSMLDEYYWLNKEDPNYSLCRATRSRGRDAHTDGKFGLSDKACMEILKLYLATDEECYDKRISDFFDDEVFNSNFWMYWRTMFAFENWHSALEMKRYIHRFIHHIGGLPDFSALRFTRYNQYESMVLPLMTYLKDHGVQFHFNTKVDDVTFKIGGGNGPERQRTGTGEDEILLAEAKNGMFPRNPASTQVRKVADKFIYTPEDGKQRTIQLTDDDMVFITNGGCVENTTEGSQDKAAGFDDTIHPGNGWDMWRRIAAVDPSFGHPDKFIYDPQQTKWMSATVTTLDDRIPPYIEKICHRDPFSGHTVTGGIVTVEDSNWLMSWTVNRQQQFRKQPKNEISVWVYGLFPDKPGNYVRKPMQKCTGKEICEEWLYHLGVPTDQIETLAGEAANTVPVMMPFIDAFFMPRTAGDRPDVVPDGAVNFAFIGQFAETPRDTIFTTEYSMRTAMEAVYTLCDVDRGVPEVWNSEYDIRDMMNAATKLRDGKPVTDMDVNPLVRAGMKAAFKVANKTYLGHMTKVFGLQEE</sequence>
<organism evidence="1 2">
    <name type="scientific">Bifidobacterium choloepi</name>
    <dbReference type="NCBI Taxonomy" id="2614131"/>
    <lineage>
        <taxon>Bacteria</taxon>
        <taxon>Bacillati</taxon>
        <taxon>Actinomycetota</taxon>
        <taxon>Actinomycetes</taxon>
        <taxon>Bifidobacteriales</taxon>
        <taxon>Bifidobacteriaceae</taxon>
        <taxon>Bifidobacterium</taxon>
    </lineage>
</organism>
<dbReference type="EMBL" id="VYSG01000001">
    <property type="protein sequence ID" value="NEG69583.1"/>
    <property type="molecule type" value="Genomic_DNA"/>
</dbReference>
<dbReference type="InterPro" id="IPR036188">
    <property type="entry name" value="FAD/NAD-bd_sf"/>
</dbReference>